<dbReference type="GO" id="GO:0043565">
    <property type="term" value="F:sequence-specific DNA binding"/>
    <property type="evidence" value="ECO:0007669"/>
    <property type="project" value="TreeGrafter"/>
</dbReference>
<organism evidence="6 7">
    <name type="scientific">Paraferrimonas haliotis</name>
    <dbReference type="NCBI Taxonomy" id="2013866"/>
    <lineage>
        <taxon>Bacteria</taxon>
        <taxon>Pseudomonadati</taxon>
        <taxon>Pseudomonadota</taxon>
        <taxon>Gammaproteobacteria</taxon>
        <taxon>Alteromonadales</taxon>
        <taxon>Ferrimonadaceae</taxon>
        <taxon>Paraferrimonas</taxon>
    </lineage>
</organism>
<dbReference type="Proteomes" id="UP001157439">
    <property type="component" value="Unassembled WGS sequence"/>
</dbReference>
<name>A0AA37WYX0_9GAMM</name>
<protein>
    <submittedName>
        <fullName evidence="6">LysR family transcriptional regulator</fullName>
    </submittedName>
</protein>
<evidence type="ECO:0000256" key="3">
    <source>
        <dbReference type="ARBA" id="ARBA00023125"/>
    </source>
</evidence>
<dbReference type="Pfam" id="PF03466">
    <property type="entry name" value="LysR_substrate"/>
    <property type="match status" value="1"/>
</dbReference>
<dbReference type="InterPro" id="IPR036390">
    <property type="entry name" value="WH_DNA-bd_sf"/>
</dbReference>
<accession>A0AA37WYX0</accession>
<dbReference type="InterPro" id="IPR036388">
    <property type="entry name" value="WH-like_DNA-bd_sf"/>
</dbReference>
<keyword evidence="7" id="KW-1185">Reference proteome</keyword>
<dbReference type="RefSeq" id="WP_095498251.1">
    <property type="nucleotide sequence ID" value="NZ_BSPO01000003.1"/>
</dbReference>
<dbReference type="InterPro" id="IPR000847">
    <property type="entry name" value="LysR_HTH_N"/>
</dbReference>
<dbReference type="Gene3D" id="1.10.10.10">
    <property type="entry name" value="Winged helix-like DNA-binding domain superfamily/Winged helix DNA-binding domain"/>
    <property type="match status" value="1"/>
</dbReference>
<dbReference type="InterPro" id="IPR058163">
    <property type="entry name" value="LysR-type_TF_proteobact-type"/>
</dbReference>
<evidence type="ECO:0000259" key="5">
    <source>
        <dbReference type="PROSITE" id="PS50931"/>
    </source>
</evidence>
<dbReference type="FunFam" id="1.10.10.10:FF:000001">
    <property type="entry name" value="LysR family transcriptional regulator"/>
    <property type="match status" value="1"/>
</dbReference>
<gene>
    <name evidence="6" type="ORF">GCM10007894_22370</name>
</gene>
<dbReference type="CDD" id="cd08422">
    <property type="entry name" value="PBP2_CrgA_like"/>
    <property type="match status" value="1"/>
</dbReference>
<keyword evidence="4" id="KW-0804">Transcription</keyword>
<proteinExistence type="inferred from homology"/>
<dbReference type="Pfam" id="PF00126">
    <property type="entry name" value="HTH_1"/>
    <property type="match status" value="1"/>
</dbReference>
<feature type="domain" description="HTH lysR-type" evidence="5">
    <location>
        <begin position="1"/>
        <end position="58"/>
    </location>
</feature>
<dbReference type="GO" id="GO:0003700">
    <property type="term" value="F:DNA-binding transcription factor activity"/>
    <property type="evidence" value="ECO:0007669"/>
    <property type="project" value="InterPro"/>
</dbReference>
<keyword evidence="3" id="KW-0238">DNA-binding</keyword>
<reference evidence="6 7" key="1">
    <citation type="journal article" date="2014" name="Int. J. Syst. Evol. Microbiol.">
        <title>Complete genome sequence of Corynebacterium casei LMG S-19264T (=DSM 44701T), isolated from a smear-ripened cheese.</title>
        <authorList>
            <consortium name="US DOE Joint Genome Institute (JGI-PGF)"/>
            <person name="Walter F."/>
            <person name="Albersmeier A."/>
            <person name="Kalinowski J."/>
            <person name="Ruckert C."/>
        </authorList>
    </citation>
    <scope>NUCLEOTIDE SEQUENCE [LARGE SCALE GENOMIC DNA]</scope>
    <source>
        <strain evidence="6 7">NBRC 112785</strain>
    </source>
</reference>
<evidence type="ECO:0000256" key="2">
    <source>
        <dbReference type="ARBA" id="ARBA00023015"/>
    </source>
</evidence>
<keyword evidence="2" id="KW-0805">Transcription regulation</keyword>
<dbReference type="Gene3D" id="3.40.190.290">
    <property type="match status" value="1"/>
</dbReference>
<dbReference type="SUPFAM" id="SSF53850">
    <property type="entry name" value="Periplasmic binding protein-like II"/>
    <property type="match status" value="1"/>
</dbReference>
<dbReference type="EMBL" id="BSPO01000003">
    <property type="protein sequence ID" value="GLS84260.1"/>
    <property type="molecule type" value="Genomic_DNA"/>
</dbReference>
<evidence type="ECO:0000256" key="1">
    <source>
        <dbReference type="ARBA" id="ARBA00009437"/>
    </source>
</evidence>
<comment type="caution">
    <text evidence="6">The sequence shown here is derived from an EMBL/GenBank/DDBJ whole genome shotgun (WGS) entry which is preliminary data.</text>
</comment>
<dbReference type="SUPFAM" id="SSF46785">
    <property type="entry name" value="Winged helix' DNA-binding domain"/>
    <property type="match status" value="1"/>
</dbReference>
<dbReference type="InterPro" id="IPR005119">
    <property type="entry name" value="LysR_subst-bd"/>
</dbReference>
<evidence type="ECO:0000313" key="6">
    <source>
        <dbReference type="EMBL" id="GLS84260.1"/>
    </source>
</evidence>
<dbReference type="FunFam" id="3.40.190.290:FF:000001">
    <property type="entry name" value="Transcriptional regulator, LysR family"/>
    <property type="match status" value="1"/>
</dbReference>
<dbReference type="PANTHER" id="PTHR30537">
    <property type="entry name" value="HTH-TYPE TRANSCRIPTIONAL REGULATOR"/>
    <property type="match status" value="1"/>
</dbReference>
<dbReference type="PROSITE" id="PS50931">
    <property type="entry name" value="HTH_LYSR"/>
    <property type="match status" value="1"/>
</dbReference>
<dbReference type="GO" id="GO:0006351">
    <property type="term" value="P:DNA-templated transcription"/>
    <property type="evidence" value="ECO:0007669"/>
    <property type="project" value="TreeGrafter"/>
</dbReference>
<dbReference type="PRINTS" id="PR00039">
    <property type="entry name" value="HTHLYSR"/>
</dbReference>
<dbReference type="AlphaFoldDB" id="A0AA37WYX0"/>
<dbReference type="PANTHER" id="PTHR30537:SF21">
    <property type="entry name" value="HTH-TYPE TRANSCRIPTIONAL REGULATOR SINR-RELATED"/>
    <property type="match status" value="1"/>
</dbReference>
<sequence length="301" mass="33778">MNTSDLALFVQTADSGSITRAAQQLDLTTATASAAIKRLEKQLGTALFIRSTRQLRLSAEGERFLMYCRKALANLDEGFNAINALEGKVAGELRISVPSDLGRNLFLSWMDEIMEAHPDLSISLVIGDSLADFYQDRIDLAIRYGQLQDSNMVAFKLANIDRILCAAPSYVARFGMPTHPNELLQHNCLLFEVNERRFDLWELHQDVGGRVERFKVKVMGNRSANDADVVHRWAVSGKGIAFKARLDMLSDLRDGKVVRLLSNYYAPAVDLHLMSPSRKQVTPAVLLLRDILREKFRQLLG</sequence>
<evidence type="ECO:0000256" key="4">
    <source>
        <dbReference type="ARBA" id="ARBA00023163"/>
    </source>
</evidence>
<comment type="similarity">
    <text evidence="1">Belongs to the LysR transcriptional regulatory family.</text>
</comment>
<evidence type="ECO:0000313" key="7">
    <source>
        <dbReference type="Proteomes" id="UP001157439"/>
    </source>
</evidence>